<dbReference type="SMART" id="SM00304">
    <property type="entry name" value="HAMP"/>
    <property type="match status" value="1"/>
</dbReference>
<evidence type="ECO:0000313" key="11">
    <source>
        <dbReference type="Proteomes" id="UP001596147"/>
    </source>
</evidence>
<dbReference type="PROSITE" id="PS50111">
    <property type="entry name" value="CHEMOTAXIS_TRANSDUC_2"/>
    <property type="match status" value="1"/>
</dbReference>
<dbReference type="InterPro" id="IPR003660">
    <property type="entry name" value="HAMP_dom"/>
</dbReference>
<dbReference type="Proteomes" id="UP001596147">
    <property type="component" value="Unassembled WGS sequence"/>
</dbReference>
<evidence type="ECO:0000256" key="7">
    <source>
        <dbReference type="SAM" id="Phobius"/>
    </source>
</evidence>
<dbReference type="Gene3D" id="6.10.340.10">
    <property type="match status" value="1"/>
</dbReference>
<gene>
    <name evidence="10" type="ORF">ACFPM4_10790</name>
</gene>
<comment type="subcellular location">
    <subcellularLocation>
        <location evidence="1">Cell membrane</location>
    </subcellularLocation>
</comment>
<evidence type="ECO:0000256" key="5">
    <source>
        <dbReference type="ARBA" id="ARBA00029447"/>
    </source>
</evidence>
<evidence type="ECO:0000256" key="3">
    <source>
        <dbReference type="ARBA" id="ARBA00023136"/>
    </source>
</evidence>
<dbReference type="Pfam" id="PF00672">
    <property type="entry name" value="HAMP"/>
    <property type="match status" value="1"/>
</dbReference>
<name>A0ABW0LHM5_9BACI</name>
<evidence type="ECO:0000259" key="8">
    <source>
        <dbReference type="PROSITE" id="PS50111"/>
    </source>
</evidence>
<feature type="domain" description="HAMP" evidence="9">
    <location>
        <begin position="224"/>
        <end position="277"/>
    </location>
</feature>
<keyword evidence="4 6" id="KW-0807">Transducer</keyword>
<keyword evidence="2" id="KW-1003">Cell membrane</keyword>
<sequence>MSKLQRVTNLLKVKMKRLKFKNLTIGWKFGLSLLIIFTLFAASTVIVSVSLNTVGEKIDALERRADRSVAITEMGSIIRGKSNNIVNYIQEQDSNLIEEYEALRDEFNTIEGQLKTNMDTKEKEDLFREISLNDKRINNIFSLNVIPALKNGDVDYASEFIEDVDEELTKTLELLDSLRGIINEERTLAVTEADQSQATAFTTLLISVIVSILVGGITTYFISRAITRNLNKVVVMSNRIADGDLAAQQIDYNGQDEIGVLAAAMNRMNENLKNVIQQVSNAAAIVNSNSEELMQSTNEINEGGVQMASTMQELSSGAESQANNATVLNEMMEEFNEKVTTVNNAGIEVGKTSNHVLKMSEEGRTLMDQSVQQMGNIHQKVTIAVDNVKSLNEESQRISKLSQMIQEIAQQTNLLSLNASIEAARAGEHGKGFAVVASEVRKLSDQVAESGVEITKTIQRILKNSDEAVISLESSYHEVENGTNQIEVTGRTFETINNSVSEMNGKVQNISSSLGNLLDNSKKMSESIEEVAAVAEESAAGIEQAAAATEQTSSSMHEISGRAQELATLSEKLNEQVSKFTF</sequence>
<dbReference type="Gene3D" id="1.10.287.950">
    <property type="entry name" value="Methyl-accepting chemotaxis protein"/>
    <property type="match status" value="1"/>
</dbReference>
<dbReference type="EMBL" id="JBHSMC010000014">
    <property type="protein sequence ID" value="MFC5465234.1"/>
    <property type="molecule type" value="Genomic_DNA"/>
</dbReference>
<keyword evidence="3 7" id="KW-0472">Membrane</keyword>
<proteinExistence type="inferred from homology"/>
<dbReference type="CDD" id="cd06225">
    <property type="entry name" value="HAMP"/>
    <property type="match status" value="1"/>
</dbReference>
<dbReference type="PANTHER" id="PTHR32089">
    <property type="entry name" value="METHYL-ACCEPTING CHEMOTAXIS PROTEIN MCPB"/>
    <property type="match status" value="1"/>
</dbReference>
<evidence type="ECO:0000256" key="1">
    <source>
        <dbReference type="ARBA" id="ARBA00004236"/>
    </source>
</evidence>
<dbReference type="PROSITE" id="PS50885">
    <property type="entry name" value="HAMP"/>
    <property type="match status" value="1"/>
</dbReference>
<comment type="caution">
    <text evidence="10">The sequence shown here is derived from an EMBL/GenBank/DDBJ whole genome shotgun (WGS) entry which is preliminary data.</text>
</comment>
<dbReference type="SUPFAM" id="SSF58104">
    <property type="entry name" value="Methyl-accepting chemotaxis protein (MCP) signaling domain"/>
    <property type="match status" value="1"/>
</dbReference>
<dbReference type="Pfam" id="PF00015">
    <property type="entry name" value="MCPsignal"/>
    <property type="match status" value="1"/>
</dbReference>
<evidence type="ECO:0000256" key="4">
    <source>
        <dbReference type="ARBA" id="ARBA00023224"/>
    </source>
</evidence>
<reference evidence="11" key="1">
    <citation type="journal article" date="2019" name="Int. J. Syst. Evol. Microbiol.">
        <title>The Global Catalogue of Microorganisms (GCM) 10K type strain sequencing project: providing services to taxonomists for standard genome sequencing and annotation.</title>
        <authorList>
            <consortium name="The Broad Institute Genomics Platform"/>
            <consortium name="The Broad Institute Genome Sequencing Center for Infectious Disease"/>
            <person name="Wu L."/>
            <person name="Ma J."/>
        </authorList>
    </citation>
    <scope>NUCLEOTIDE SEQUENCE [LARGE SCALE GENOMIC DNA]</scope>
    <source>
        <strain evidence="11">CGMCC 1.12237</strain>
    </source>
</reference>
<protein>
    <submittedName>
        <fullName evidence="10">Methyl-accepting chemotaxis protein</fullName>
    </submittedName>
</protein>
<comment type="similarity">
    <text evidence="5">Belongs to the methyl-accepting chemotaxis (MCP) protein family.</text>
</comment>
<evidence type="ECO:0000256" key="2">
    <source>
        <dbReference type="ARBA" id="ARBA00022475"/>
    </source>
</evidence>
<dbReference type="InterPro" id="IPR004089">
    <property type="entry name" value="MCPsignal_dom"/>
</dbReference>
<keyword evidence="7" id="KW-1133">Transmembrane helix</keyword>
<dbReference type="SMART" id="SM00283">
    <property type="entry name" value="MA"/>
    <property type="match status" value="1"/>
</dbReference>
<dbReference type="RefSeq" id="WP_382351286.1">
    <property type="nucleotide sequence ID" value="NZ_JBHSMC010000014.1"/>
</dbReference>
<feature type="domain" description="Methyl-accepting transducer" evidence="8">
    <location>
        <begin position="296"/>
        <end position="546"/>
    </location>
</feature>
<feature type="transmembrane region" description="Helical" evidence="7">
    <location>
        <begin position="200"/>
        <end position="222"/>
    </location>
</feature>
<evidence type="ECO:0000259" key="9">
    <source>
        <dbReference type="PROSITE" id="PS50885"/>
    </source>
</evidence>
<evidence type="ECO:0000313" key="10">
    <source>
        <dbReference type="EMBL" id="MFC5465234.1"/>
    </source>
</evidence>
<evidence type="ECO:0000256" key="6">
    <source>
        <dbReference type="PROSITE-ProRule" id="PRU00284"/>
    </source>
</evidence>
<keyword evidence="11" id="KW-1185">Reference proteome</keyword>
<organism evidence="10 11">
    <name type="scientific">Lederbergia graminis</name>
    <dbReference type="NCBI Taxonomy" id="735518"/>
    <lineage>
        <taxon>Bacteria</taxon>
        <taxon>Bacillati</taxon>
        <taxon>Bacillota</taxon>
        <taxon>Bacilli</taxon>
        <taxon>Bacillales</taxon>
        <taxon>Bacillaceae</taxon>
        <taxon>Lederbergia</taxon>
    </lineage>
</organism>
<accession>A0ABW0LHM5</accession>
<keyword evidence="7" id="KW-0812">Transmembrane</keyword>
<dbReference type="PANTHER" id="PTHR32089:SF112">
    <property type="entry name" value="LYSOZYME-LIKE PROTEIN-RELATED"/>
    <property type="match status" value="1"/>
</dbReference>